<dbReference type="OrthoDB" id="9804312at2"/>
<dbReference type="AlphaFoldDB" id="A0A502L1R8"/>
<dbReference type="CDD" id="cd02440">
    <property type="entry name" value="AdoMet_MTases"/>
    <property type="match status" value="1"/>
</dbReference>
<dbReference type="EMBL" id="SAWY01000009">
    <property type="protein sequence ID" value="TPH17144.1"/>
    <property type="molecule type" value="Genomic_DNA"/>
</dbReference>
<evidence type="ECO:0000313" key="6">
    <source>
        <dbReference type="Proteomes" id="UP000315303"/>
    </source>
</evidence>
<dbReference type="PANTHER" id="PTHR43464">
    <property type="entry name" value="METHYLTRANSFERASE"/>
    <property type="match status" value="1"/>
</dbReference>
<sequence length="223" mass="25488">MEQQEIWQDIYAQGQQLNRYPWDSVVSFVFACKPDKPREDTRILEVGCGAGNNLWFAAREGFNVTGIDFSAAAIDYAKTRFDNENLSGSFAVGSFDQLPEEDKQYDLIIDRGALVCAPLSEIKMAIKQIHQLLNEGGKFLFTPFSQQHSCFDEQLANEECYLTITQGPLRKVGKLSFVNDEIIKEMFSTGWKILSFRHITDKEQAQQTDYHHAEYRIIAEKIA</sequence>
<keyword evidence="1 5" id="KW-0489">Methyltransferase</keyword>
<gene>
    <name evidence="5" type="ORF">EPA86_05545</name>
</gene>
<protein>
    <submittedName>
        <fullName evidence="5">Class I SAM-dependent methyltransferase</fullName>
    </submittedName>
</protein>
<dbReference type="RefSeq" id="WP_140602425.1">
    <property type="nucleotide sequence ID" value="NZ_SAWY01000009.1"/>
</dbReference>
<dbReference type="PANTHER" id="PTHR43464:SF19">
    <property type="entry name" value="UBIQUINONE BIOSYNTHESIS O-METHYLTRANSFERASE, MITOCHONDRIAL"/>
    <property type="match status" value="1"/>
</dbReference>
<evidence type="ECO:0000259" key="4">
    <source>
        <dbReference type="Pfam" id="PF13649"/>
    </source>
</evidence>
<keyword evidence="2 5" id="KW-0808">Transferase</keyword>
<dbReference type="InterPro" id="IPR041698">
    <property type="entry name" value="Methyltransf_25"/>
</dbReference>
<accession>A0A502L1R8</accession>
<dbReference type="Gene3D" id="3.40.50.150">
    <property type="entry name" value="Vaccinia Virus protein VP39"/>
    <property type="match status" value="1"/>
</dbReference>
<keyword evidence="3" id="KW-0949">S-adenosyl-L-methionine</keyword>
<organism evidence="5 6">
    <name type="scientific">Litorilituus lipolyticus</name>
    <dbReference type="NCBI Taxonomy" id="2491017"/>
    <lineage>
        <taxon>Bacteria</taxon>
        <taxon>Pseudomonadati</taxon>
        <taxon>Pseudomonadota</taxon>
        <taxon>Gammaproteobacteria</taxon>
        <taxon>Alteromonadales</taxon>
        <taxon>Colwelliaceae</taxon>
        <taxon>Litorilituus</taxon>
    </lineage>
</organism>
<comment type="caution">
    <text evidence="5">The sequence shown here is derived from an EMBL/GenBank/DDBJ whole genome shotgun (WGS) entry which is preliminary data.</text>
</comment>
<reference evidence="5 6" key="1">
    <citation type="submission" date="2019-01" db="EMBL/GenBank/DDBJ databases">
        <title>Litorilituus lipolytica sp. nov., isolated from intertidal sand of the Yellow Sea in China.</title>
        <authorList>
            <person name="Liu A."/>
        </authorList>
    </citation>
    <scope>NUCLEOTIDE SEQUENCE [LARGE SCALE GENOMIC DNA]</scope>
    <source>
        <strain evidence="5 6">RZ04</strain>
    </source>
</reference>
<dbReference type="Proteomes" id="UP000315303">
    <property type="component" value="Unassembled WGS sequence"/>
</dbReference>
<evidence type="ECO:0000313" key="5">
    <source>
        <dbReference type="EMBL" id="TPH17144.1"/>
    </source>
</evidence>
<keyword evidence="6" id="KW-1185">Reference proteome</keyword>
<proteinExistence type="predicted"/>
<dbReference type="SUPFAM" id="SSF53335">
    <property type="entry name" value="S-adenosyl-L-methionine-dependent methyltransferases"/>
    <property type="match status" value="1"/>
</dbReference>
<evidence type="ECO:0000256" key="3">
    <source>
        <dbReference type="ARBA" id="ARBA00022691"/>
    </source>
</evidence>
<dbReference type="Pfam" id="PF13649">
    <property type="entry name" value="Methyltransf_25"/>
    <property type="match status" value="1"/>
</dbReference>
<evidence type="ECO:0000256" key="2">
    <source>
        <dbReference type="ARBA" id="ARBA00022679"/>
    </source>
</evidence>
<dbReference type="GO" id="GO:0008168">
    <property type="term" value="F:methyltransferase activity"/>
    <property type="evidence" value="ECO:0007669"/>
    <property type="project" value="UniProtKB-KW"/>
</dbReference>
<dbReference type="GO" id="GO:0032259">
    <property type="term" value="P:methylation"/>
    <property type="evidence" value="ECO:0007669"/>
    <property type="project" value="UniProtKB-KW"/>
</dbReference>
<name>A0A502L1R8_9GAMM</name>
<feature type="domain" description="Methyltransferase" evidence="4">
    <location>
        <begin position="43"/>
        <end position="137"/>
    </location>
</feature>
<dbReference type="InterPro" id="IPR029063">
    <property type="entry name" value="SAM-dependent_MTases_sf"/>
</dbReference>
<evidence type="ECO:0000256" key="1">
    <source>
        <dbReference type="ARBA" id="ARBA00022603"/>
    </source>
</evidence>